<evidence type="ECO:0000313" key="2">
    <source>
        <dbReference type="Proteomes" id="UP000530234"/>
    </source>
</evidence>
<dbReference type="Proteomes" id="UP000530234">
    <property type="component" value="Unassembled WGS sequence"/>
</dbReference>
<dbReference type="EMBL" id="VKHS01001428">
    <property type="protein sequence ID" value="MBB0233045.1"/>
    <property type="molecule type" value="Genomic_DNA"/>
</dbReference>
<keyword evidence="2" id="KW-1185">Reference proteome</keyword>
<evidence type="ECO:0000313" key="1">
    <source>
        <dbReference type="EMBL" id="MBB0233045.1"/>
    </source>
</evidence>
<name>A0A7W3XZ99_9ACTN</name>
<gene>
    <name evidence="1" type="ORF">FOE67_27025</name>
</gene>
<sequence length="161" mass="17103">MGTALDRLEPAGRRTLHSLPLPARAVLAHLTIGPGGVFAVHTVHAGGAPVVIGAPAGAEPAGDLIRVGSRTEPHPRLARRAAVRAARVLGRAAGEPVEVRPVLAVVAGRIRMVRRPADLPVLDMTDGTPPAVLDRGTPVLKPDRVEYLHALARDRRNWREE</sequence>
<reference evidence="2" key="1">
    <citation type="submission" date="2019-10" db="EMBL/GenBank/DDBJ databases">
        <title>Streptomyces sp. nov., a novel actinobacterium isolated from alkaline environment.</title>
        <authorList>
            <person name="Golinska P."/>
        </authorList>
    </citation>
    <scope>NUCLEOTIDE SEQUENCE [LARGE SCALE GENOMIC DNA]</scope>
    <source>
        <strain evidence="2">DSM 42108</strain>
    </source>
</reference>
<organism evidence="1 2">
    <name type="scientific">Streptomyces calidiresistens</name>
    <dbReference type="NCBI Taxonomy" id="1485586"/>
    <lineage>
        <taxon>Bacteria</taxon>
        <taxon>Bacillati</taxon>
        <taxon>Actinomycetota</taxon>
        <taxon>Actinomycetes</taxon>
        <taxon>Kitasatosporales</taxon>
        <taxon>Streptomycetaceae</taxon>
        <taxon>Streptomyces</taxon>
    </lineage>
</organism>
<dbReference type="AlphaFoldDB" id="A0A7W3XZ99"/>
<protein>
    <recommendedName>
        <fullName evidence="3">NERD domain-containing protein</fullName>
    </recommendedName>
</protein>
<evidence type="ECO:0008006" key="3">
    <source>
        <dbReference type="Google" id="ProtNLM"/>
    </source>
</evidence>
<comment type="caution">
    <text evidence="1">The sequence shown here is derived from an EMBL/GenBank/DDBJ whole genome shotgun (WGS) entry which is preliminary data.</text>
</comment>
<proteinExistence type="predicted"/>
<accession>A0A7W3XZ99</accession>